<evidence type="ECO:0000313" key="5">
    <source>
        <dbReference type="Proteomes" id="UP001627154"/>
    </source>
</evidence>
<protein>
    <submittedName>
        <fullName evidence="4">Uncharacterized protein</fullName>
    </submittedName>
</protein>
<keyword evidence="2 3" id="KW-0040">ANK repeat</keyword>
<keyword evidence="1" id="KW-0677">Repeat</keyword>
<sequence>MFKFIDDKRYLEVKDNAIEEELKKKFEKILLNDELKLWALKKLLNEAHTKTFNSSLNIYRDSLNQTLIDLAKEMKFKISHSKQSLFDIAYQTNNIEEFNKFIDKKRNPKIKDDDIEKEFKIKIKNILSNTELKLWALKKVLNEALTKNASFSLNIYRDSFNQTLIHIVMEMRFDAAVDFFFKYEGENCTSDFGLSLFDIACQRGNIHVIDMFLKQKVYINGSTDQQPYPPLHYAVRAMKTDTVKHLLGRGANPDIRESRRNWTVLHWICDDTCDTIFDRTDNKLIMIKILVENNGNVNCRDKYGSSPALLLVKAIDRIRQTTKDRITPQSFLDKIIEFQLKRLKFVLPVNQSALHYIIKNYYQIPEGAKIIGFILKHDQNLIDRNNKNQALQLALDFRYFDVFEVLIKHSARIQLNFDSTLGKPFELNENLNLLCILKLLKEKNIKLSVETYLKLVLYLMEPKIRSITDKINAMEVGLSIVETDLQMIESLDLMKKMYIRIGKFLKVDKYIEFKVKSSTCEFFSQMCEKWGREINVTETTLNFVKNITKDEVESELKYIIKKTQLDFRKCYEIVNYKNFLEKFPICGRAFIAIVVRKLIREFLIYVLGKLSNGSKINNMSNMSNEESRRNQD</sequence>
<feature type="repeat" description="ANK" evidence="3">
    <location>
        <begin position="226"/>
        <end position="258"/>
    </location>
</feature>
<name>A0ABD2XIM3_9HYME</name>
<dbReference type="PANTHER" id="PTHR24198:SF165">
    <property type="entry name" value="ANKYRIN REPEAT-CONTAINING PROTEIN-RELATED"/>
    <property type="match status" value="1"/>
</dbReference>
<proteinExistence type="predicted"/>
<evidence type="ECO:0000256" key="3">
    <source>
        <dbReference type="PROSITE-ProRule" id="PRU00023"/>
    </source>
</evidence>
<comment type="caution">
    <text evidence="4">The sequence shown here is derived from an EMBL/GenBank/DDBJ whole genome shotgun (WGS) entry which is preliminary data.</text>
</comment>
<dbReference type="PANTHER" id="PTHR24198">
    <property type="entry name" value="ANKYRIN REPEAT AND PROTEIN KINASE DOMAIN-CONTAINING PROTEIN"/>
    <property type="match status" value="1"/>
</dbReference>
<dbReference type="AlphaFoldDB" id="A0ABD2XIM3"/>
<dbReference type="InterPro" id="IPR036770">
    <property type="entry name" value="Ankyrin_rpt-contain_sf"/>
</dbReference>
<dbReference type="SMART" id="SM00248">
    <property type="entry name" value="ANK"/>
    <property type="match status" value="5"/>
</dbReference>
<dbReference type="Proteomes" id="UP001627154">
    <property type="component" value="Unassembled WGS sequence"/>
</dbReference>
<keyword evidence="5" id="KW-1185">Reference proteome</keyword>
<gene>
    <name evidence="4" type="ORF">TKK_002106</name>
</gene>
<evidence type="ECO:0000256" key="1">
    <source>
        <dbReference type="ARBA" id="ARBA00022737"/>
    </source>
</evidence>
<accession>A0ABD2XIM3</accession>
<dbReference type="InterPro" id="IPR002110">
    <property type="entry name" value="Ankyrin_rpt"/>
</dbReference>
<dbReference type="SUPFAM" id="SSF48403">
    <property type="entry name" value="Ankyrin repeat"/>
    <property type="match status" value="1"/>
</dbReference>
<dbReference type="Gene3D" id="1.25.40.20">
    <property type="entry name" value="Ankyrin repeat-containing domain"/>
    <property type="match status" value="1"/>
</dbReference>
<evidence type="ECO:0000256" key="2">
    <source>
        <dbReference type="ARBA" id="ARBA00023043"/>
    </source>
</evidence>
<evidence type="ECO:0000313" key="4">
    <source>
        <dbReference type="EMBL" id="KAL3405047.1"/>
    </source>
</evidence>
<dbReference type="PROSITE" id="PS50088">
    <property type="entry name" value="ANK_REPEAT"/>
    <property type="match status" value="1"/>
</dbReference>
<organism evidence="4 5">
    <name type="scientific">Trichogramma kaykai</name>
    <dbReference type="NCBI Taxonomy" id="54128"/>
    <lineage>
        <taxon>Eukaryota</taxon>
        <taxon>Metazoa</taxon>
        <taxon>Ecdysozoa</taxon>
        <taxon>Arthropoda</taxon>
        <taxon>Hexapoda</taxon>
        <taxon>Insecta</taxon>
        <taxon>Pterygota</taxon>
        <taxon>Neoptera</taxon>
        <taxon>Endopterygota</taxon>
        <taxon>Hymenoptera</taxon>
        <taxon>Apocrita</taxon>
        <taxon>Proctotrupomorpha</taxon>
        <taxon>Chalcidoidea</taxon>
        <taxon>Trichogrammatidae</taxon>
        <taxon>Trichogramma</taxon>
    </lineage>
</organism>
<dbReference type="Pfam" id="PF12796">
    <property type="entry name" value="Ank_2"/>
    <property type="match status" value="1"/>
</dbReference>
<dbReference type="EMBL" id="JBJJXI010000021">
    <property type="protein sequence ID" value="KAL3405047.1"/>
    <property type="molecule type" value="Genomic_DNA"/>
</dbReference>
<reference evidence="4 5" key="1">
    <citation type="journal article" date="2024" name="bioRxiv">
        <title>A reference genome for Trichogramma kaykai: A tiny desert-dwelling parasitoid wasp with competing sex-ratio distorters.</title>
        <authorList>
            <person name="Culotta J."/>
            <person name="Lindsey A.R."/>
        </authorList>
    </citation>
    <scope>NUCLEOTIDE SEQUENCE [LARGE SCALE GENOMIC DNA]</scope>
    <source>
        <strain evidence="4 5">KSX58</strain>
    </source>
</reference>
<dbReference type="PROSITE" id="PS50297">
    <property type="entry name" value="ANK_REP_REGION"/>
    <property type="match status" value="1"/>
</dbReference>